<comment type="caution">
    <text evidence="9">The sequence shown here is derived from an EMBL/GenBank/DDBJ whole genome shotgun (WGS) entry which is preliminary data.</text>
</comment>
<feature type="transmembrane region" description="Helical" evidence="8">
    <location>
        <begin position="118"/>
        <end position="137"/>
    </location>
</feature>
<dbReference type="PANTHER" id="PTHR35529:SF1">
    <property type="entry name" value="MANGANESE EFFLUX PUMP MNTP-RELATED"/>
    <property type="match status" value="1"/>
</dbReference>
<evidence type="ECO:0000313" key="9">
    <source>
        <dbReference type="EMBL" id="KHS57735.1"/>
    </source>
</evidence>
<comment type="similarity">
    <text evidence="8">Belongs to the MntP (TC 9.B.29) family.</text>
</comment>
<accession>A0A0B3WT58</accession>
<keyword evidence="1 8" id="KW-0813">Transport</keyword>
<keyword evidence="5 8" id="KW-0406">Ion transport</keyword>
<sequence length="202" mass="21783">MGLIELFILAVGLSMDAFAVSICKGLSLRKVSFKECGKVGLYFGGFQGGMPLIGFILGVQFKDYITSIDHWIAFILLSFIGINMIRESMEKDDECEISNLAEAAVGEEDVDQLGFKNMVMLAIATSIDALAVGVTFAFLQVDIIPAVSFIGIVTFVLSAIGVKIGNVFGIKYKSKAEFAGGAILILMGIKILFEHLGFFPFA</sequence>
<comment type="subcellular location">
    <subcellularLocation>
        <location evidence="8">Cell membrane</location>
        <topology evidence="8">Multi-pass membrane protein</topology>
    </subcellularLocation>
</comment>
<dbReference type="PANTHER" id="PTHR35529">
    <property type="entry name" value="MANGANESE EFFLUX PUMP MNTP-RELATED"/>
    <property type="match status" value="1"/>
</dbReference>
<name>A0A0B3WT58_9FIRM</name>
<feature type="transmembrane region" description="Helical" evidence="8">
    <location>
        <begin position="176"/>
        <end position="193"/>
    </location>
</feature>
<comment type="function">
    <text evidence="8">Probably functions as a manganese efflux pump.</text>
</comment>
<reference evidence="9 10" key="1">
    <citation type="submission" date="2014-12" db="EMBL/GenBank/DDBJ databases">
        <title>Draft genome sequence of Terrisporobacter sp. 08-306576, isolated from the blood culture of a bacteremia patient.</title>
        <authorList>
            <person name="Lund L.C."/>
            <person name="Sydenham T.V."/>
            <person name="Hogh S.V."/>
            <person name="Skov M.N."/>
            <person name="Kemp M."/>
            <person name="Justesen U.S."/>
        </authorList>
    </citation>
    <scope>NUCLEOTIDE SEQUENCE [LARGE SCALE GENOMIC DNA]</scope>
    <source>
        <strain evidence="9 10">08-306576</strain>
    </source>
</reference>
<gene>
    <name evidence="8" type="primary">mntP</name>
    <name evidence="9" type="ORF">QX51_06085</name>
</gene>
<evidence type="ECO:0000256" key="2">
    <source>
        <dbReference type="ARBA" id="ARBA00022475"/>
    </source>
</evidence>
<proteinExistence type="inferred from homology"/>
<evidence type="ECO:0000256" key="5">
    <source>
        <dbReference type="ARBA" id="ARBA00023065"/>
    </source>
</evidence>
<dbReference type="Proteomes" id="UP000031189">
    <property type="component" value="Unassembled WGS sequence"/>
</dbReference>
<dbReference type="GO" id="GO:0005886">
    <property type="term" value="C:plasma membrane"/>
    <property type="evidence" value="ECO:0007669"/>
    <property type="project" value="UniProtKB-SubCell"/>
</dbReference>
<dbReference type="GO" id="GO:0005384">
    <property type="term" value="F:manganese ion transmembrane transporter activity"/>
    <property type="evidence" value="ECO:0007669"/>
    <property type="project" value="UniProtKB-UniRule"/>
</dbReference>
<feature type="transmembrane region" description="Helical" evidence="8">
    <location>
        <begin position="143"/>
        <end position="164"/>
    </location>
</feature>
<dbReference type="InterPro" id="IPR003810">
    <property type="entry name" value="Mntp/YtaF"/>
</dbReference>
<evidence type="ECO:0000313" key="10">
    <source>
        <dbReference type="Proteomes" id="UP000031189"/>
    </source>
</evidence>
<feature type="transmembrane region" description="Helical" evidence="8">
    <location>
        <begin position="6"/>
        <end position="27"/>
    </location>
</feature>
<evidence type="ECO:0000256" key="1">
    <source>
        <dbReference type="ARBA" id="ARBA00022448"/>
    </source>
</evidence>
<organism evidence="9 10">
    <name type="scientific">Terrisporobacter othiniensis</name>
    <dbReference type="NCBI Taxonomy" id="1577792"/>
    <lineage>
        <taxon>Bacteria</taxon>
        <taxon>Bacillati</taxon>
        <taxon>Bacillota</taxon>
        <taxon>Clostridia</taxon>
        <taxon>Peptostreptococcales</taxon>
        <taxon>Peptostreptococcaceae</taxon>
        <taxon>Terrisporobacter</taxon>
    </lineage>
</organism>
<evidence type="ECO:0000256" key="3">
    <source>
        <dbReference type="ARBA" id="ARBA00022692"/>
    </source>
</evidence>
<keyword evidence="7 8" id="KW-0464">Manganese</keyword>
<keyword evidence="4 8" id="KW-1133">Transmembrane helix</keyword>
<protein>
    <recommendedName>
        <fullName evidence="8">Putative manganese efflux pump MntP</fullName>
    </recommendedName>
</protein>
<dbReference type="Pfam" id="PF02659">
    <property type="entry name" value="Mntp"/>
    <property type="match status" value="1"/>
</dbReference>
<keyword evidence="6 8" id="KW-0472">Membrane</keyword>
<dbReference type="HAMAP" id="MF_01521">
    <property type="entry name" value="MntP_pump"/>
    <property type="match status" value="1"/>
</dbReference>
<dbReference type="RefSeq" id="WP_039679017.1">
    <property type="nucleotide sequence ID" value="NZ_JAWGXO010000002.1"/>
</dbReference>
<dbReference type="OrthoDB" id="9811590at2"/>
<feature type="transmembrane region" description="Helical" evidence="8">
    <location>
        <begin position="39"/>
        <end position="58"/>
    </location>
</feature>
<evidence type="ECO:0000256" key="4">
    <source>
        <dbReference type="ARBA" id="ARBA00022989"/>
    </source>
</evidence>
<evidence type="ECO:0000256" key="6">
    <source>
        <dbReference type="ARBA" id="ARBA00023136"/>
    </source>
</evidence>
<evidence type="ECO:0000256" key="8">
    <source>
        <dbReference type="HAMAP-Rule" id="MF_01521"/>
    </source>
</evidence>
<dbReference type="InterPro" id="IPR022929">
    <property type="entry name" value="Put_MntP"/>
</dbReference>
<dbReference type="EMBL" id="JWHR01000064">
    <property type="protein sequence ID" value="KHS57735.1"/>
    <property type="molecule type" value="Genomic_DNA"/>
</dbReference>
<keyword evidence="2 8" id="KW-1003">Cell membrane</keyword>
<dbReference type="AlphaFoldDB" id="A0A0B3WT58"/>
<feature type="transmembrane region" description="Helical" evidence="8">
    <location>
        <begin position="64"/>
        <end position="82"/>
    </location>
</feature>
<keyword evidence="3 8" id="KW-0812">Transmembrane</keyword>
<evidence type="ECO:0000256" key="7">
    <source>
        <dbReference type="ARBA" id="ARBA00023211"/>
    </source>
</evidence>
<keyword evidence="10" id="KW-1185">Reference proteome</keyword>